<accession>A0AAE6IQP0</accession>
<dbReference type="KEGG" id="vg:80538077"/>
<evidence type="ECO:0000313" key="1">
    <source>
        <dbReference type="EMBL" id="QEI03630.1"/>
    </source>
</evidence>
<organism evidence="1 2">
    <name type="scientific">Rachiplusia nu nucleopolyhedrovirus</name>
    <dbReference type="NCBI Taxonomy" id="2605775"/>
    <lineage>
        <taxon>Viruses</taxon>
        <taxon>Viruses incertae sedis</taxon>
        <taxon>Naldaviricetes</taxon>
        <taxon>Lefavirales</taxon>
        <taxon>Baculoviridae</taxon>
        <taxon>Alphabaculovirus</taxon>
        <taxon>Alphabaculovirus ranus</taxon>
    </lineage>
</organism>
<evidence type="ECO:0000313" key="2">
    <source>
        <dbReference type="Proteomes" id="UP000830719"/>
    </source>
</evidence>
<protein>
    <submittedName>
        <fullName evidence="1">Uncharacterized protein</fullName>
    </submittedName>
</protein>
<dbReference type="GeneID" id="80538077"/>
<dbReference type="EMBL" id="MK419956">
    <property type="protein sequence ID" value="QEI03630.1"/>
    <property type="molecule type" value="Genomic_DNA"/>
</dbReference>
<reference evidence="1" key="1">
    <citation type="submission" date="2019-01" db="EMBL/GenBank/DDBJ databases">
        <authorList>
            <person name="Trentin L.B."/>
            <person name="Santos E.R."/>
            <person name="Silva L.A."/>
            <person name="Sosa-Gomez D.R."/>
            <person name="Ribeiro B.M."/>
            <person name="Ardisson-Araujo D.M.P."/>
        </authorList>
    </citation>
    <scope>NUCLEOTIDE SEQUENCE</scope>
    <source>
        <strain evidence="1">VPN54</strain>
    </source>
</reference>
<dbReference type="Proteomes" id="UP000830719">
    <property type="component" value="Segment"/>
</dbReference>
<keyword evidence="2" id="KW-1185">Reference proteome</keyword>
<sequence>MHINHGYHNKQFTNSAGYHGDNNDKTHYYTSHTSPAVDRFNNLYKYNGTSDSSPITYSNGHNDWHKLNVVEKTHAIYEKCKLSRPYQYHDSYRSTVAPSPHFTCEDILKISNRALNSPLLSDTLTCNVTTTTYNNGASGRTGAAAANVVDSAIV</sequence>
<proteinExistence type="predicted"/>
<name>A0AAE6IQP0_9ABAC</name>
<dbReference type="RefSeq" id="YP_010799701.1">
    <property type="nucleotide sequence ID" value="NC_076682.1"/>
</dbReference>